<evidence type="ECO:0000256" key="1">
    <source>
        <dbReference type="SAM" id="MobiDB-lite"/>
    </source>
</evidence>
<reference evidence="2 3" key="1">
    <citation type="journal article" date="2019" name="G3 (Bethesda)">
        <title>Sequencing of a Wild Apple (Malus baccata) Genome Unravels the Differences Between Cultivated and Wild Apple Species Regarding Disease Resistance and Cold Tolerance.</title>
        <authorList>
            <person name="Chen X."/>
        </authorList>
    </citation>
    <scope>NUCLEOTIDE SEQUENCE [LARGE SCALE GENOMIC DNA]</scope>
    <source>
        <strain evidence="3">cv. Shandingzi</strain>
        <tissue evidence="2">Leaves</tissue>
    </source>
</reference>
<dbReference type="Proteomes" id="UP000315295">
    <property type="component" value="Unassembled WGS sequence"/>
</dbReference>
<evidence type="ECO:0000313" key="3">
    <source>
        <dbReference type="Proteomes" id="UP000315295"/>
    </source>
</evidence>
<comment type="caution">
    <text evidence="2">The sequence shown here is derived from an EMBL/GenBank/DDBJ whole genome shotgun (WGS) entry which is preliminary data.</text>
</comment>
<sequence length="131" mass="14481">MEVSFSMSLLANGNARSAIFFHFFFLDKVSAGELFLCLPTEMQGQPSSLSVLPFSLCSSLLLYTHTSHLLRSPSISDKNNFNRTFHGLKEEDNDSNSSDLGSDEERDSNSHLGSAEKDEAEEGSLTFPFYG</sequence>
<proteinExistence type="predicted"/>
<evidence type="ECO:0000313" key="2">
    <source>
        <dbReference type="EMBL" id="TQE02901.1"/>
    </source>
</evidence>
<gene>
    <name evidence="2" type="ORF">C1H46_011459</name>
</gene>
<protein>
    <submittedName>
        <fullName evidence="2">Uncharacterized protein</fullName>
    </submittedName>
</protein>
<accession>A0A540MVT8</accession>
<dbReference type="EMBL" id="VIEB01000164">
    <property type="protein sequence ID" value="TQE02901.1"/>
    <property type="molecule type" value="Genomic_DNA"/>
</dbReference>
<keyword evidence="3" id="KW-1185">Reference proteome</keyword>
<name>A0A540MVT8_MALBA</name>
<feature type="region of interest" description="Disordered" evidence="1">
    <location>
        <begin position="86"/>
        <end position="131"/>
    </location>
</feature>
<organism evidence="2 3">
    <name type="scientific">Malus baccata</name>
    <name type="common">Siberian crab apple</name>
    <name type="synonym">Pyrus baccata</name>
    <dbReference type="NCBI Taxonomy" id="106549"/>
    <lineage>
        <taxon>Eukaryota</taxon>
        <taxon>Viridiplantae</taxon>
        <taxon>Streptophyta</taxon>
        <taxon>Embryophyta</taxon>
        <taxon>Tracheophyta</taxon>
        <taxon>Spermatophyta</taxon>
        <taxon>Magnoliopsida</taxon>
        <taxon>eudicotyledons</taxon>
        <taxon>Gunneridae</taxon>
        <taxon>Pentapetalae</taxon>
        <taxon>rosids</taxon>
        <taxon>fabids</taxon>
        <taxon>Rosales</taxon>
        <taxon>Rosaceae</taxon>
        <taxon>Amygdaloideae</taxon>
        <taxon>Maleae</taxon>
        <taxon>Malus</taxon>
    </lineage>
</organism>
<dbReference type="AlphaFoldDB" id="A0A540MVT8"/>